<proteinExistence type="predicted"/>
<keyword evidence="2" id="KW-1185">Reference proteome</keyword>
<dbReference type="EMBL" id="KV454299">
    <property type="protein sequence ID" value="ODQ70698.1"/>
    <property type="molecule type" value="Genomic_DNA"/>
</dbReference>
<dbReference type="Proteomes" id="UP000094385">
    <property type="component" value="Unassembled WGS sequence"/>
</dbReference>
<name>A0A1E3PZH5_LIPST</name>
<organism evidence="1 2">
    <name type="scientific">Lipomyces starkeyi NRRL Y-11557</name>
    <dbReference type="NCBI Taxonomy" id="675824"/>
    <lineage>
        <taxon>Eukaryota</taxon>
        <taxon>Fungi</taxon>
        <taxon>Dikarya</taxon>
        <taxon>Ascomycota</taxon>
        <taxon>Saccharomycotina</taxon>
        <taxon>Lipomycetes</taxon>
        <taxon>Lipomycetales</taxon>
        <taxon>Lipomycetaceae</taxon>
        <taxon>Lipomyces</taxon>
    </lineage>
</organism>
<evidence type="ECO:0000313" key="1">
    <source>
        <dbReference type="EMBL" id="ODQ70698.1"/>
    </source>
</evidence>
<gene>
    <name evidence="1" type="ORF">LIPSTDRAFT_74153</name>
</gene>
<evidence type="ECO:0000313" key="2">
    <source>
        <dbReference type="Proteomes" id="UP000094385"/>
    </source>
</evidence>
<accession>A0A1E3PZH5</accession>
<reference evidence="1 2" key="1">
    <citation type="journal article" date="2016" name="Proc. Natl. Acad. Sci. U.S.A.">
        <title>Comparative genomics of biotechnologically important yeasts.</title>
        <authorList>
            <person name="Riley R."/>
            <person name="Haridas S."/>
            <person name="Wolfe K.H."/>
            <person name="Lopes M.R."/>
            <person name="Hittinger C.T."/>
            <person name="Goeker M."/>
            <person name="Salamov A.A."/>
            <person name="Wisecaver J.H."/>
            <person name="Long T.M."/>
            <person name="Calvey C.H."/>
            <person name="Aerts A.L."/>
            <person name="Barry K.W."/>
            <person name="Choi C."/>
            <person name="Clum A."/>
            <person name="Coughlan A.Y."/>
            <person name="Deshpande S."/>
            <person name="Douglass A.P."/>
            <person name="Hanson S.J."/>
            <person name="Klenk H.-P."/>
            <person name="LaButti K.M."/>
            <person name="Lapidus A."/>
            <person name="Lindquist E.A."/>
            <person name="Lipzen A.M."/>
            <person name="Meier-Kolthoff J.P."/>
            <person name="Ohm R.A."/>
            <person name="Otillar R.P."/>
            <person name="Pangilinan J.L."/>
            <person name="Peng Y."/>
            <person name="Rokas A."/>
            <person name="Rosa C.A."/>
            <person name="Scheuner C."/>
            <person name="Sibirny A.A."/>
            <person name="Slot J.C."/>
            <person name="Stielow J.B."/>
            <person name="Sun H."/>
            <person name="Kurtzman C.P."/>
            <person name="Blackwell M."/>
            <person name="Grigoriev I.V."/>
            <person name="Jeffries T.W."/>
        </authorList>
    </citation>
    <scope>NUCLEOTIDE SEQUENCE [LARGE SCALE GENOMIC DNA]</scope>
    <source>
        <strain evidence="1 2">NRRL Y-11557</strain>
    </source>
</reference>
<dbReference type="AlphaFoldDB" id="A0A1E3PZH5"/>
<sequence length="79" mass="9445">MSYHLQRAHGLGVSNDTKNTTLPAIMTMWNQKPTINVTELLERNLIRWVVLTREPFTVIERRFQVWTCHLPLARHYDRE</sequence>
<protein>
    <submittedName>
        <fullName evidence="1">Uncharacterized protein</fullName>
    </submittedName>
</protein>